<evidence type="ECO:0000259" key="1">
    <source>
        <dbReference type="Pfam" id="PF18603"/>
    </source>
</evidence>
<dbReference type="Pfam" id="PF18603">
    <property type="entry name" value="LAL_C2"/>
    <property type="match status" value="1"/>
</dbReference>
<sequence>EPGKIIKIKGVEEAKKMEGIYKIHIDRDVKVGEIIKPVIDHTKRKGYVIGIGKTREEAVNRAEKAVKMVEIITK</sequence>
<accession>X1DMP2</accession>
<feature type="domain" description="L-amino acid ligase C-terminal" evidence="1">
    <location>
        <begin position="2"/>
        <end position="73"/>
    </location>
</feature>
<dbReference type="Gene3D" id="3.30.470.20">
    <property type="entry name" value="ATP-grasp fold, B domain"/>
    <property type="match status" value="1"/>
</dbReference>
<dbReference type="EMBL" id="BART01032300">
    <property type="protein sequence ID" value="GAH09495.1"/>
    <property type="molecule type" value="Genomic_DNA"/>
</dbReference>
<reference evidence="2" key="1">
    <citation type="journal article" date="2014" name="Front. Microbiol.">
        <title>High frequency of phylogenetically diverse reductive dehalogenase-homologous genes in deep subseafloor sedimentary metagenomes.</title>
        <authorList>
            <person name="Kawai M."/>
            <person name="Futagami T."/>
            <person name="Toyoda A."/>
            <person name="Takaki Y."/>
            <person name="Nishi S."/>
            <person name="Hori S."/>
            <person name="Arai W."/>
            <person name="Tsubouchi T."/>
            <person name="Morono Y."/>
            <person name="Uchiyama I."/>
            <person name="Ito T."/>
            <person name="Fujiyama A."/>
            <person name="Inagaki F."/>
            <person name="Takami H."/>
        </authorList>
    </citation>
    <scope>NUCLEOTIDE SEQUENCE</scope>
    <source>
        <strain evidence="2">Expedition CK06-06</strain>
    </source>
</reference>
<feature type="non-terminal residue" evidence="2">
    <location>
        <position position="1"/>
    </location>
</feature>
<dbReference type="AlphaFoldDB" id="X1DMP2"/>
<organism evidence="2">
    <name type="scientific">marine sediment metagenome</name>
    <dbReference type="NCBI Taxonomy" id="412755"/>
    <lineage>
        <taxon>unclassified sequences</taxon>
        <taxon>metagenomes</taxon>
        <taxon>ecological metagenomes</taxon>
    </lineage>
</organism>
<dbReference type="InterPro" id="IPR040570">
    <property type="entry name" value="LAL_C2"/>
</dbReference>
<name>X1DMP2_9ZZZZ</name>
<gene>
    <name evidence="2" type="ORF">S01H4_55869</name>
</gene>
<proteinExistence type="predicted"/>
<evidence type="ECO:0000313" key="2">
    <source>
        <dbReference type="EMBL" id="GAH09495.1"/>
    </source>
</evidence>
<protein>
    <recommendedName>
        <fullName evidence="1">L-amino acid ligase C-terminal domain-containing protein</fullName>
    </recommendedName>
</protein>
<comment type="caution">
    <text evidence="2">The sequence shown here is derived from an EMBL/GenBank/DDBJ whole genome shotgun (WGS) entry which is preliminary data.</text>
</comment>